<evidence type="ECO:0000256" key="1">
    <source>
        <dbReference type="SAM" id="MobiDB-lite"/>
    </source>
</evidence>
<feature type="region of interest" description="Disordered" evidence="1">
    <location>
        <begin position="212"/>
        <end position="241"/>
    </location>
</feature>
<dbReference type="EMBL" id="JAFEUZ010000031">
    <property type="protein sequence ID" value="KAG5471318.1"/>
    <property type="molecule type" value="Genomic_DNA"/>
</dbReference>
<gene>
    <name evidence="2" type="ORF">LSCM1_01397</name>
</gene>
<proteinExistence type="predicted"/>
<feature type="region of interest" description="Disordered" evidence="1">
    <location>
        <begin position="549"/>
        <end position="589"/>
    </location>
</feature>
<name>A0A836GX04_9TRYP</name>
<sequence>MDTRGLRHLKGYLGKEGEKLARAKRAVDVVPVLASRQAMAAGTRGKPADATSASAKAPEPLSPSVMAYLESRLSSGATHKLSRTQMTLVAALAVPGSPSASSRAVGVNGGEATVTVTRAKIADMTAVVNALAVAALELAARCASEDTGTSKGTVEGSALFVLVDTSGEAAEVAAQLEGRYGLTVLVLSDESACRHPTFPSASGVAAVAGASRKRRTASETSAAKRLRTQSTSRSVGEATPREETVGGALALKNAVTVVVATPAGFLAVDRRSAIWKFMGSCAFLLRHPRTHCGSLLHTLQGGETAPSSSLKVTPQTLNAQRWDCLGHVSAIALLAGEREWLTAPELDLLTTLRVERGPSSDVDDASKSRTTSLSSAVAALRAPVTVHYAVAQGTHRFQFLFGLLKGLTPHRGIVVHVATRECVTFLYDTLYAFLGELPPYVALLSDYEGASAYTRMHSSADRQRLCLTFDSTVESGKDGKTAAVLLSCHGLVPKHGSVFLQYDIVPDVLNYSQFIAEVLTPSAVSGDGGNGKQCAFSSAGGEVVVRRETTVRQRKRSTSPTPAPVAARRVSAGASNATDAGEVSSRSNAASPVGVNYTHILLLLRPNEVAGVLRRLRHDGAKRYRLEFRELGTQVSGRYLLVGEKLKSMNKKLFALQNAAYSAYKATMRVYSTIGPRDVYDETKVNLEKVAEEFGYTELPLLDLRLKDTVFRPKEDYYRAARQKQQAERRVYKAFAQENILGEAPEEHIADKPV</sequence>
<feature type="region of interest" description="Disordered" evidence="1">
    <location>
        <begin position="40"/>
        <end position="59"/>
    </location>
</feature>
<keyword evidence="3" id="KW-1185">Reference proteome</keyword>
<dbReference type="OrthoDB" id="272923at2759"/>
<dbReference type="AlphaFoldDB" id="A0A836GX04"/>
<protein>
    <submittedName>
        <fullName evidence="2">Uncharacterized protein</fullName>
    </submittedName>
</protein>
<evidence type="ECO:0000313" key="2">
    <source>
        <dbReference type="EMBL" id="KAG5471318.1"/>
    </source>
</evidence>
<comment type="caution">
    <text evidence="2">The sequence shown here is derived from an EMBL/GenBank/DDBJ whole genome shotgun (WGS) entry which is preliminary data.</text>
</comment>
<evidence type="ECO:0000313" key="3">
    <source>
        <dbReference type="Proteomes" id="UP000673552"/>
    </source>
</evidence>
<dbReference type="RefSeq" id="XP_067176292.1">
    <property type="nucleotide sequence ID" value="XM_067319013.1"/>
</dbReference>
<reference evidence="3" key="1">
    <citation type="journal article" date="2021" name="Microbiol. Resour. Announc.">
        <title>LGAAP: Leishmaniinae Genome Assembly and Annotation Pipeline.</title>
        <authorList>
            <person name="Almutairi H."/>
            <person name="Urbaniak M.D."/>
            <person name="Bates M.D."/>
            <person name="Jariyapan N."/>
            <person name="Kwakye-Nuako G."/>
            <person name="Thomaz-Soccol V."/>
            <person name="Al-Salem W.S."/>
            <person name="Dillon R.J."/>
            <person name="Bates P.A."/>
            <person name="Gatherer D."/>
        </authorList>
    </citation>
    <scope>NUCLEOTIDE SEQUENCE [LARGE SCALE GENOMIC DNA]</scope>
</reference>
<accession>A0A836GX04</accession>
<feature type="compositionally biased region" description="Polar residues" evidence="1">
    <location>
        <begin position="573"/>
        <end position="589"/>
    </location>
</feature>
<organism evidence="2 3">
    <name type="scientific">Leishmania martiniquensis</name>
    <dbReference type="NCBI Taxonomy" id="1580590"/>
    <lineage>
        <taxon>Eukaryota</taxon>
        <taxon>Discoba</taxon>
        <taxon>Euglenozoa</taxon>
        <taxon>Kinetoplastea</taxon>
        <taxon>Metakinetoplastina</taxon>
        <taxon>Trypanosomatida</taxon>
        <taxon>Trypanosomatidae</taxon>
        <taxon>Leishmaniinae</taxon>
        <taxon>Leishmania</taxon>
    </lineage>
</organism>
<dbReference type="KEGG" id="lmat:92511525"/>
<dbReference type="GeneID" id="92511525"/>
<dbReference type="Proteomes" id="UP000673552">
    <property type="component" value="Unassembled WGS sequence"/>
</dbReference>
<reference evidence="3" key="2">
    <citation type="journal article" date="2021" name="Sci. Data">
        <title>Chromosome-scale genome sequencing, assembly and annotation of six genomes from subfamily Leishmaniinae.</title>
        <authorList>
            <person name="Almutairi H."/>
            <person name="Urbaniak M.D."/>
            <person name="Bates M.D."/>
            <person name="Jariyapan N."/>
            <person name="Kwakye-Nuako G."/>
            <person name="Thomaz Soccol V."/>
            <person name="Al-Salem W.S."/>
            <person name="Dillon R.J."/>
            <person name="Bates P.A."/>
            <person name="Gatherer D."/>
        </authorList>
    </citation>
    <scope>NUCLEOTIDE SEQUENCE [LARGE SCALE GENOMIC DNA]</scope>
</reference>